<evidence type="ECO:0000256" key="1">
    <source>
        <dbReference type="SAM" id="MobiDB-lite"/>
    </source>
</evidence>
<feature type="transmembrane region" description="Helical" evidence="2">
    <location>
        <begin position="6"/>
        <end position="23"/>
    </location>
</feature>
<protein>
    <submittedName>
        <fullName evidence="3">Uncharacterized protein</fullName>
    </submittedName>
</protein>
<reference evidence="3 4" key="1">
    <citation type="journal article" date="2013" name="MBio">
        <title>Genome sequencing of the plant pathogen Taphrina deformans, the causal agent of peach leaf curl.</title>
        <authorList>
            <person name="Cisse O.H."/>
            <person name="Almeida J.M.G.C.F."/>
            <person name="Fonseca A."/>
            <person name="Kumar A.A."/>
            <person name="Salojaervi J."/>
            <person name="Overmyer K."/>
            <person name="Hauser P.M."/>
            <person name="Pagni M."/>
        </authorList>
    </citation>
    <scope>NUCLEOTIDE SEQUENCE [LARGE SCALE GENOMIC DNA]</scope>
    <source>
        <strain evidence="4">PYCC 5710 / ATCC 11124 / CBS 356.35 / IMI 108563 / JCM 9778 / NBRC 8474</strain>
    </source>
</reference>
<dbReference type="AlphaFoldDB" id="R4XLV4"/>
<organism evidence="3 4">
    <name type="scientific">Taphrina deformans (strain PYCC 5710 / ATCC 11124 / CBS 356.35 / IMI 108563 / JCM 9778 / NBRC 8474)</name>
    <name type="common">Peach leaf curl fungus</name>
    <name type="synonym">Lalaria deformans</name>
    <dbReference type="NCBI Taxonomy" id="1097556"/>
    <lineage>
        <taxon>Eukaryota</taxon>
        <taxon>Fungi</taxon>
        <taxon>Dikarya</taxon>
        <taxon>Ascomycota</taxon>
        <taxon>Taphrinomycotina</taxon>
        <taxon>Taphrinomycetes</taxon>
        <taxon>Taphrinales</taxon>
        <taxon>Taphrinaceae</taxon>
        <taxon>Taphrina</taxon>
    </lineage>
</organism>
<comment type="caution">
    <text evidence="3">The sequence shown here is derived from an EMBL/GenBank/DDBJ whole genome shotgun (WGS) entry which is preliminary data.</text>
</comment>
<accession>R4XLV4</accession>
<keyword evidence="2" id="KW-0472">Membrane</keyword>
<evidence type="ECO:0000313" key="3">
    <source>
        <dbReference type="EMBL" id="CCG84275.1"/>
    </source>
</evidence>
<keyword evidence="2" id="KW-0812">Transmembrane</keyword>
<dbReference type="EMBL" id="CAHR02000217">
    <property type="protein sequence ID" value="CCG84275.1"/>
    <property type="molecule type" value="Genomic_DNA"/>
</dbReference>
<dbReference type="Proteomes" id="UP000013776">
    <property type="component" value="Unassembled WGS sequence"/>
</dbReference>
<proteinExistence type="predicted"/>
<name>R4XLV4_TAPDE</name>
<evidence type="ECO:0000313" key="4">
    <source>
        <dbReference type="Proteomes" id="UP000013776"/>
    </source>
</evidence>
<sequence length="92" mass="10143">MVDTSIYIVIILAGTVFFFITKLRMTQEAVHKELERQNGVPVTNHAFPSGNMGSDTISKEIKQVGESVKVATGLTEQPGRPLTPRTRSRKAD</sequence>
<keyword evidence="4" id="KW-1185">Reference proteome</keyword>
<dbReference type="VEuPathDB" id="FungiDB:TAPDE_004713"/>
<evidence type="ECO:0000256" key="2">
    <source>
        <dbReference type="SAM" id="Phobius"/>
    </source>
</evidence>
<keyword evidence="2" id="KW-1133">Transmembrane helix</keyword>
<gene>
    <name evidence="3" type="ORF">TAPDE_004713</name>
</gene>
<feature type="region of interest" description="Disordered" evidence="1">
    <location>
        <begin position="69"/>
        <end position="92"/>
    </location>
</feature>